<protein>
    <submittedName>
        <fullName evidence="1">ArpU family transcriptional regulator</fullName>
    </submittedName>
</protein>
<dbReference type="STRING" id="889306.KP78_38510"/>
<dbReference type="PATRIC" id="fig|889306.3.peg.3868"/>
<evidence type="ECO:0000313" key="1">
    <source>
        <dbReference type="EMBL" id="KIL42628.1"/>
    </source>
</evidence>
<dbReference type="NCBIfam" id="TIGR01637">
    <property type="entry name" value="phage_arpU"/>
    <property type="match status" value="1"/>
</dbReference>
<dbReference type="InterPro" id="IPR006524">
    <property type="entry name" value="ArpU-like"/>
</dbReference>
<dbReference type="EMBL" id="JXRP01000022">
    <property type="protein sequence ID" value="KIL42628.1"/>
    <property type="molecule type" value="Genomic_DNA"/>
</dbReference>
<dbReference type="RefSeq" id="WP_041091029.1">
    <property type="nucleotide sequence ID" value="NZ_JXRP01000022.1"/>
</dbReference>
<proteinExistence type="predicted"/>
<name>A0A0C2VF45_9BACL</name>
<accession>A0A0C2VF45</accession>
<dbReference type="Proteomes" id="UP000031938">
    <property type="component" value="Unassembled WGS sequence"/>
</dbReference>
<reference evidence="1 2" key="1">
    <citation type="submission" date="2015-01" db="EMBL/GenBank/DDBJ databases">
        <title>Genome sequencing of Jeotgalibacillus soli.</title>
        <authorList>
            <person name="Goh K.M."/>
            <person name="Chan K.-G."/>
            <person name="Yaakop A.S."/>
            <person name="Ee R."/>
            <person name="Gan H.M."/>
            <person name="Chan C.S."/>
        </authorList>
    </citation>
    <scope>NUCLEOTIDE SEQUENCE [LARGE SCALE GENOMIC DNA]</scope>
    <source>
        <strain evidence="1 2">P9</strain>
    </source>
</reference>
<comment type="caution">
    <text evidence="1">The sequence shown here is derived from an EMBL/GenBank/DDBJ whole genome shotgun (WGS) entry which is preliminary data.</text>
</comment>
<sequence>MSITDLYLPDIDRVKTKKAVEAAIGKYRMYLLTLSLDRMPKITQSCLFVPAITIKSSHSSTESAAIANVDYENERIDNINRMVNAVNRLSSLERTIMISRYLEKEDVYDYQLYNKLLISERKYYRIKARAFLKLALALGIEQYK</sequence>
<evidence type="ECO:0000313" key="2">
    <source>
        <dbReference type="Proteomes" id="UP000031938"/>
    </source>
</evidence>
<keyword evidence="2" id="KW-1185">Reference proteome</keyword>
<dbReference type="AlphaFoldDB" id="A0A0C2VF45"/>
<dbReference type="OrthoDB" id="1797434at2"/>
<organism evidence="1 2">
    <name type="scientific">Jeotgalibacillus soli</name>
    <dbReference type="NCBI Taxonomy" id="889306"/>
    <lineage>
        <taxon>Bacteria</taxon>
        <taxon>Bacillati</taxon>
        <taxon>Bacillota</taxon>
        <taxon>Bacilli</taxon>
        <taxon>Bacillales</taxon>
        <taxon>Caryophanaceae</taxon>
        <taxon>Jeotgalibacillus</taxon>
    </lineage>
</organism>
<gene>
    <name evidence="1" type="ORF">KP78_38510</name>
</gene>